<evidence type="ECO:0000259" key="1">
    <source>
        <dbReference type="Pfam" id="PF24764"/>
    </source>
</evidence>
<keyword evidence="3" id="KW-1185">Reference proteome</keyword>
<name>A0A4S4LGD4_9AGAM</name>
<sequence>MLALCGPRYIEDELWMVDGTHDLCNLVLALEHAADIADRREVDQYTIPEVVTITHSRKHGWPRKVINKVWLEEAVQPNRRISITDIALVAGVNWNTIVHYLKEYGLTNAHDDITDTELDDLIKKLKMERPDSGIHYFMGFLTEQGVKVQWDRARLALRWIDAVDQALRQHRQIERIPYYVQGPNRLWHMDGHHKLIHWGIVIHGITDGFCCTITGMQASTNNKASMVMSIFQEAVKAYGLPSCVCGQPGTHASSIFGLRLELSLYGGAHLWLLHRLFLPLINEDLESFVKWWNAHPVSGPQAQNKSPWDMRFLALTTTGMHEEPAGDNVHPETLTMYYGIQQDNGTAQDNTDVRELAQQIAEDQDESIWHDAINVPCNGSPFPDSQQEQTFSRVLERLEHVGFVPQGYMATEEEWASDGYPEKQIICGGNRGKQEMEQTLPLEIWKPWAIQWAQALAAYRNVKAHFM</sequence>
<organism evidence="2 3">
    <name type="scientific">Phellinidium pouzarii</name>
    <dbReference type="NCBI Taxonomy" id="167371"/>
    <lineage>
        <taxon>Eukaryota</taxon>
        <taxon>Fungi</taxon>
        <taxon>Dikarya</taxon>
        <taxon>Basidiomycota</taxon>
        <taxon>Agaricomycotina</taxon>
        <taxon>Agaricomycetes</taxon>
        <taxon>Hymenochaetales</taxon>
        <taxon>Hymenochaetaceae</taxon>
        <taxon>Phellinidium</taxon>
    </lineage>
</organism>
<comment type="caution">
    <text evidence="2">The sequence shown here is derived from an EMBL/GenBank/DDBJ whole genome shotgun (WGS) entry which is preliminary data.</text>
</comment>
<dbReference type="AlphaFoldDB" id="A0A4S4LGD4"/>
<dbReference type="Pfam" id="PF24764">
    <property type="entry name" value="rva_4"/>
    <property type="match status" value="1"/>
</dbReference>
<protein>
    <recommendedName>
        <fullName evidence="1">Integrase core domain-containing protein</fullName>
    </recommendedName>
</protein>
<accession>A0A4S4LGD4</accession>
<dbReference type="PANTHER" id="PTHR46791:SF5">
    <property type="entry name" value="CLR5 DOMAIN-CONTAINING PROTEIN-RELATED"/>
    <property type="match status" value="1"/>
</dbReference>
<evidence type="ECO:0000313" key="2">
    <source>
        <dbReference type="EMBL" id="THH10278.1"/>
    </source>
</evidence>
<proteinExistence type="predicted"/>
<evidence type="ECO:0000313" key="3">
    <source>
        <dbReference type="Proteomes" id="UP000308199"/>
    </source>
</evidence>
<dbReference type="InterPro" id="IPR058913">
    <property type="entry name" value="Integrase_dom_put"/>
</dbReference>
<feature type="domain" description="Integrase core" evidence="1">
    <location>
        <begin position="178"/>
        <end position="252"/>
    </location>
</feature>
<reference evidence="2 3" key="1">
    <citation type="submission" date="2019-02" db="EMBL/GenBank/DDBJ databases">
        <title>Genome sequencing of the rare red list fungi Phellinidium pouzarii.</title>
        <authorList>
            <person name="Buettner E."/>
            <person name="Kellner H."/>
        </authorList>
    </citation>
    <scope>NUCLEOTIDE SEQUENCE [LARGE SCALE GENOMIC DNA]</scope>
    <source>
        <strain evidence="2 3">DSM 108285</strain>
    </source>
</reference>
<dbReference type="PANTHER" id="PTHR46791">
    <property type="entry name" value="EXPRESSED PROTEIN"/>
    <property type="match status" value="1"/>
</dbReference>
<dbReference type="EMBL" id="SGPK01000040">
    <property type="protein sequence ID" value="THH10278.1"/>
    <property type="molecule type" value="Genomic_DNA"/>
</dbReference>
<dbReference type="Proteomes" id="UP000308199">
    <property type="component" value="Unassembled WGS sequence"/>
</dbReference>
<dbReference type="OrthoDB" id="3353107at2759"/>
<gene>
    <name evidence="2" type="ORF">EW145_g1447</name>
</gene>